<reference evidence="4 5" key="1">
    <citation type="submission" date="2023-08" db="EMBL/GenBank/DDBJ databases">
        <title>Pseudoalteromonas haloplanktis LL1 genome.</title>
        <authorList>
            <person name="Wu S."/>
        </authorList>
    </citation>
    <scope>NUCLEOTIDE SEQUENCE [LARGE SCALE GENOMIC DNA]</scope>
    <source>
        <strain evidence="4 5">LL1</strain>
    </source>
</reference>
<dbReference type="Proteomes" id="UP001226574">
    <property type="component" value="Unassembled WGS sequence"/>
</dbReference>
<dbReference type="Pfam" id="PF13517">
    <property type="entry name" value="FG-GAP_3"/>
    <property type="match status" value="2"/>
</dbReference>
<comment type="caution">
    <text evidence="4">The sequence shown here is derived from an EMBL/GenBank/DDBJ whole genome shotgun (WGS) entry which is preliminary data.</text>
</comment>
<dbReference type="Gene3D" id="2.130.10.130">
    <property type="entry name" value="Integrin alpha, N-terminal"/>
    <property type="match status" value="2"/>
</dbReference>
<keyword evidence="5" id="KW-1185">Reference proteome</keyword>
<dbReference type="Pfam" id="PF07593">
    <property type="entry name" value="UnbV_ASPIC"/>
    <property type="match status" value="1"/>
</dbReference>
<evidence type="ECO:0000256" key="2">
    <source>
        <dbReference type="SAM" id="SignalP"/>
    </source>
</evidence>
<gene>
    <name evidence="4" type="ORF">RC083_01995</name>
</gene>
<feature type="domain" description="ASPIC/UnbV" evidence="3">
    <location>
        <begin position="555"/>
        <end position="621"/>
    </location>
</feature>
<dbReference type="InterPro" id="IPR027039">
    <property type="entry name" value="Crtac1"/>
</dbReference>
<evidence type="ECO:0000313" key="5">
    <source>
        <dbReference type="Proteomes" id="UP001226574"/>
    </source>
</evidence>
<dbReference type="RefSeq" id="WP_309038269.1">
    <property type="nucleotide sequence ID" value="NZ_JAVIFY010000001.1"/>
</dbReference>
<organism evidence="4 5">
    <name type="scientific">Pseudoalteromonas haloplanktis</name>
    <name type="common">Alteromonas haloplanktis</name>
    <dbReference type="NCBI Taxonomy" id="228"/>
    <lineage>
        <taxon>Bacteria</taxon>
        <taxon>Pseudomonadati</taxon>
        <taxon>Pseudomonadota</taxon>
        <taxon>Gammaproteobacteria</taxon>
        <taxon>Alteromonadales</taxon>
        <taxon>Pseudoalteromonadaceae</taxon>
        <taxon>Pseudoalteromonas</taxon>
    </lineage>
</organism>
<dbReference type="InterPro" id="IPR011519">
    <property type="entry name" value="UnbV_ASPIC"/>
</dbReference>
<sequence length="627" mass="68904">MKNNKLLSTALGLSVVFTQLVACQSLAVPTSTASDTSRGLVFSSATDAIKLENKNRRKWDNPVIADFDQDGYADLLLVDHGYSVRLYWNNKGVYSKGTDLIVGDMHGIGVGDYDNDGKIDILIARGGGSGSNARNTKVYHFDKRQVIEGKEFTPALQNLRGRTSKLFDGDNDGDLDLLLMGFPSRNIGKQTENFVYKNTQGNLTHATDLPKTHRDGQKVLITDFNGDHIDDIFVYGDGKLMILQGGADLSYTDVSKNVLSTDIYDITGIAEIDYDNDGDFDYYLTRSFPLEAGDTFYDKETHVFGFYTKRGPFKFDDLLIGDTFNLVNYQSPYPDQEVFIGEGTYTYQFDGEQHSGQNLKLVSSNGLGWPDTTPKKGLYVGYIGNDTWRIAGNTFSPTTGVITSVKDYKATTRKTPPQDLLLKNNQGVLTDVSHASGLDLKLDTTGVAVADFDNNGWQDLFVVKQGNLVTATTQLVFLNQGDGTFKNYNGHRITSAELGAVGAGADAFDYDLDGAIDIVFANERGQWHMFKNHYNDGQNFALLRILNSPSGQVTAQGAIVEISACHTKQIRKVGASAAPYTQSFNNVLHVGLGDCQLIDNATVRFSNGETMVEKHIKLNKLTVLGHN</sequence>
<dbReference type="PANTHER" id="PTHR16026:SF0">
    <property type="entry name" value="CARTILAGE ACIDIC PROTEIN 1"/>
    <property type="match status" value="1"/>
</dbReference>
<keyword evidence="1 2" id="KW-0732">Signal</keyword>
<dbReference type="SUPFAM" id="SSF69318">
    <property type="entry name" value="Integrin alpha N-terminal domain"/>
    <property type="match status" value="2"/>
</dbReference>
<name>A0ABU1B731_PSEHA</name>
<evidence type="ECO:0000259" key="3">
    <source>
        <dbReference type="Pfam" id="PF07593"/>
    </source>
</evidence>
<dbReference type="InterPro" id="IPR028994">
    <property type="entry name" value="Integrin_alpha_N"/>
</dbReference>
<feature type="chain" id="PRO_5046903884" evidence="2">
    <location>
        <begin position="28"/>
        <end position="627"/>
    </location>
</feature>
<evidence type="ECO:0000313" key="4">
    <source>
        <dbReference type="EMBL" id="MDQ9090360.1"/>
    </source>
</evidence>
<feature type="signal peptide" evidence="2">
    <location>
        <begin position="1"/>
        <end position="27"/>
    </location>
</feature>
<dbReference type="EMBL" id="JAVIFY010000001">
    <property type="protein sequence ID" value="MDQ9090360.1"/>
    <property type="molecule type" value="Genomic_DNA"/>
</dbReference>
<dbReference type="PANTHER" id="PTHR16026">
    <property type="entry name" value="CARTILAGE ACIDIC PROTEIN 1"/>
    <property type="match status" value="1"/>
</dbReference>
<evidence type="ECO:0000256" key="1">
    <source>
        <dbReference type="ARBA" id="ARBA00022729"/>
    </source>
</evidence>
<dbReference type="InterPro" id="IPR013517">
    <property type="entry name" value="FG-GAP"/>
</dbReference>
<accession>A0ABU1B731</accession>
<protein>
    <submittedName>
        <fullName evidence="4">CRTAC1 family protein</fullName>
    </submittedName>
</protein>
<proteinExistence type="predicted"/>